<dbReference type="PANTHER" id="PTHR43798">
    <property type="entry name" value="MONOACYLGLYCEROL LIPASE"/>
    <property type="match status" value="1"/>
</dbReference>
<dbReference type="RefSeq" id="WP_274203568.1">
    <property type="nucleotide sequence ID" value="NZ_JAQZAO010000018.1"/>
</dbReference>
<dbReference type="InterPro" id="IPR000073">
    <property type="entry name" value="AB_hydrolase_1"/>
</dbReference>
<keyword evidence="4" id="KW-1185">Reference proteome</keyword>
<dbReference type="Proteomes" id="UP001300763">
    <property type="component" value="Unassembled WGS sequence"/>
</dbReference>
<dbReference type="Pfam" id="PF04101">
    <property type="entry name" value="Glyco_tran_28_C"/>
    <property type="match status" value="1"/>
</dbReference>
<feature type="domain" description="AB hydrolase-1" evidence="1">
    <location>
        <begin position="31"/>
        <end position="265"/>
    </location>
</feature>
<accession>A0ABT5T1P0</accession>
<evidence type="ECO:0000313" key="3">
    <source>
        <dbReference type="EMBL" id="MDD7969037.1"/>
    </source>
</evidence>
<dbReference type="PANTHER" id="PTHR43798:SF33">
    <property type="entry name" value="HYDROLASE, PUTATIVE (AFU_ORTHOLOGUE AFUA_2G14860)-RELATED"/>
    <property type="match status" value="1"/>
</dbReference>
<dbReference type="Gene3D" id="3.40.50.1820">
    <property type="entry name" value="alpha/beta hydrolase"/>
    <property type="match status" value="1"/>
</dbReference>
<dbReference type="EMBL" id="JAQZAO010000018">
    <property type="protein sequence ID" value="MDD7969037.1"/>
    <property type="molecule type" value="Genomic_DNA"/>
</dbReference>
<evidence type="ECO:0000313" key="4">
    <source>
        <dbReference type="Proteomes" id="UP001300763"/>
    </source>
</evidence>
<dbReference type="InterPro" id="IPR007235">
    <property type="entry name" value="Glyco_trans_28_C"/>
</dbReference>
<dbReference type="Gene3D" id="3.40.50.2000">
    <property type="entry name" value="Glycogen Phosphorylase B"/>
    <property type="match status" value="1"/>
</dbReference>
<dbReference type="SUPFAM" id="SSF53474">
    <property type="entry name" value="alpha/beta-Hydrolases"/>
    <property type="match status" value="1"/>
</dbReference>
<dbReference type="SUPFAM" id="SSF53756">
    <property type="entry name" value="UDP-Glycosyltransferase/glycogen phosphorylase"/>
    <property type="match status" value="1"/>
</dbReference>
<keyword evidence="3" id="KW-0378">Hydrolase</keyword>
<proteinExistence type="predicted"/>
<comment type="caution">
    <text evidence="3">The sequence shown here is derived from an EMBL/GenBank/DDBJ whole genome shotgun (WGS) entry which is preliminary data.</text>
</comment>
<dbReference type="PRINTS" id="PR00111">
    <property type="entry name" value="ABHYDROLASE"/>
</dbReference>
<dbReference type="Pfam" id="PF00561">
    <property type="entry name" value="Abhydrolase_1"/>
    <property type="match status" value="1"/>
</dbReference>
<dbReference type="InterPro" id="IPR029058">
    <property type="entry name" value="AB_hydrolase_fold"/>
</dbReference>
<dbReference type="GO" id="GO:0016787">
    <property type="term" value="F:hydrolase activity"/>
    <property type="evidence" value="ECO:0007669"/>
    <property type="project" value="UniProtKB-KW"/>
</dbReference>
<evidence type="ECO:0000259" key="1">
    <source>
        <dbReference type="Pfam" id="PF00561"/>
    </source>
</evidence>
<evidence type="ECO:0000259" key="2">
    <source>
        <dbReference type="Pfam" id="PF04101"/>
    </source>
</evidence>
<feature type="domain" description="Glycosyl transferase family 28 C-terminal" evidence="2">
    <location>
        <begin position="539"/>
        <end position="674"/>
    </location>
</feature>
<dbReference type="InterPro" id="IPR050266">
    <property type="entry name" value="AB_hydrolase_sf"/>
</dbReference>
<organism evidence="3 4">
    <name type="scientific">Actinomycetospora lemnae</name>
    <dbReference type="NCBI Taxonomy" id="3019891"/>
    <lineage>
        <taxon>Bacteria</taxon>
        <taxon>Bacillati</taxon>
        <taxon>Actinomycetota</taxon>
        <taxon>Actinomycetes</taxon>
        <taxon>Pseudonocardiales</taxon>
        <taxon>Pseudonocardiaceae</taxon>
        <taxon>Actinomycetospora</taxon>
    </lineage>
</organism>
<protein>
    <submittedName>
        <fullName evidence="3">Alpha/beta fold hydrolase</fullName>
    </submittedName>
</protein>
<reference evidence="3 4" key="1">
    <citation type="submission" date="2023-02" db="EMBL/GenBank/DDBJ databases">
        <title>Genome sequencing required for Actinomycetospora new species description.</title>
        <authorList>
            <person name="Saimee Y."/>
            <person name="Duangmal K."/>
        </authorList>
    </citation>
    <scope>NUCLEOTIDE SEQUENCE [LARGE SCALE GENOMIC DNA]</scope>
    <source>
        <strain evidence="3 4">DW7H6</strain>
    </source>
</reference>
<gene>
    <name evidence="3" type="ORF">PGB27_27135</name>
</gene>
<name>A0ABT5T1P0_9PSEU</name>
<sequence>MRAREPDTVGAIVRDGFRVGYEVFEGPTGAPAIVLLTSWAIVHMRQWKHQVPFLAREFRVITVEGRGNGDADRSLDPAAYRDVEAVQDALDVLDAVGVGRAVVVGLSLGGRRALQLAAWHPERALGVVAIAPTLPSLAVTFDFDAPRDRYEGWEKFNREHWETDYRDFVEFFASQVFTDPHATKPLEDFVAWALDTDGPTLAATVPAVAAATSADAEVVGRAVRCPVLVVHGDADAVVPWAFGAALARWARGTLLTLPDGGHAPPLRDPVRVNLAVRDFARSVAPPPPRTTTWTPARARRPRVLVVSSPIGLGHARRDVAIARELAVAHPELEIDWLAQHPVTALLDRHGLRRHPASALLASESAHIEDEAGEHDLHAFRAIRSMDEILVANFHVFADVVDEGHYDLVVADESWEIDHFLHENPELKRAPFAWLTDVVGWLPMPDGGTVEAALTADQNAEMVEHVARYPRLRDRSVFVGEPGDLVTEPLGPGLPTVRDWTCAHFAFSGWVSTAGPVGDRDELRAALGWAPDERVCVVSVGGSGVGRPLLERVAAAYPLLREQVPGLRLVAVAGPRIDPASLRVPAGVEVRGHVPDLERELTAGDVAVVQGGLTTTMELAIAGRPFVYVPLEHHFEQQIHVPHRLARLGAGVRLDYADATPETVAATVAALLARPVRPVPVDPGGARRAADLLGELLPRRPRA</sequence>